<dbReference type="eggNOG" id="COG1525">
    <property type="taxonomic scope" value="Bacteria"/>
</dbReference>
<feature type="compositionally biased region" description="Low complexity" evidence="1">
    <location>
        <begin position="242"/>
        <end position="261"/>
    </location>
</feature>
<evidence type="ECO:0000313" key="3">
    <source>
        <dbReference type="EMBL" id="ADZ71450.1"/>
    </source>
</evidence>
<dbReference type="RefSeq" id="WP_013653763.1">
    <property type="nucleotide sequence ID" value="NC_015259.1"/>
</dbReference>
<keyword evidence="2" id="KW-1133">Transmembrane helix</keyword>
<organism evidence="3 4">
    <name type="scientific">Polymorphum gilvum (strain LMG 25793 / CGMCC 1.9160 / SL003B-26A1)</name>
    <dbReference type="NCBI Taxonomy" id="991905"/>
    <lineage>
        <taxon>Bacteria</taxon>
        <taxon>Pseudomonadati</taxon>
        <taxon>Pseudomonadota</taxon>
        <taxon>Alphaproteobacteria</taxon>
        <taxon>Rhodobacterales</taxon>
        <taxon>Paracoccaceae</taxon>
        <taxon>Polymorphum</taxon>
    </lineage>
</organism>
<proteinExistence type="predicted"/>
<protein>
    <recommendedName>
        <fullName evidence="5">Nuclease</fullName>
    </recommendedName>
</protein>
<name>F2IW65_POLGS</name>
<dbReference type="InterPro" id="IPR035437">
    <property type="entry name" value="SNase_OB-fold_sf"/>
</dbReference>
<evidence type="ECO:0000313" key="4">
    <source>
        <dbReference type="Proteomes" id="UP000008130"/>
    </source>
</evidence>
<feature type="transmembrane region" description="Helical" evidence="2">
    <location>
        <begin position="12"/>
        <end position="34"/>
    </location>
</feature>
<dbReference type="EMBL" id="CP002568">
    <property type="protein sequence ID" value="ADZ71450.1"/>
    <property type="molecule type" value="Genomic_DNA"/>
</dbReference>
<evidence type="ECO:0008006" key="5">
    <source>
        <dbReference type="Google" id="ProtNLM"/>
    </source>
</evidence>
<dbReference type="HOGENOM" id="CLU_1064981_0_0_5"/>
<keyword evidence="2" id="KW-0812">Transmembrane</keyword>
<reference evidence="3 4" key="1">
    <citation type="journal article" date="2011" name="J. Bacteriol.">
        <title>Complete genome sequence of Polymorphum gilvum SL003B-26A1T, a crude oil-degrading bacterium from oil-polluted saline soil.</title>
        <authorList>
            <person name="Li S.G."/>
            <person name="Tang Y.Q."/>
            <person name="Nie Y."/>
            <person name="Cai M."/>
            <person name="Wu X.L."/>
        </authorList>
    </citation>
    <scope>NUCLEOTIDE SEQUENCE [LARGE SCALE GENOMIC DNA]</scope>
    <source>
        <strain evidence="4">LMG 25793 / CGMCC 1.9160 / SL003B-26A1</strain>
    </source>
</reference>
<dbReference type="SUPFAM" id="SSF50199">
    <property type="entry name" value="Staphylococcal nuclease"/>
    <property type="match status" value="1"/>
</dbReference>
<dbReference type="AlphaFoldDB" id="F2IW65"/>
<keyword evidence="2" id="KW-0472">Membrane</keyword>
<dbReference type="Proteomes" id="UP000008130">
    <property type="component" value="Chromosome"/>
</dbReference>
<accession>F2IW65</accession>
<evidence type="ECO:0000256" key="1">
    <source>
        <dbReference type="SAM" id="MobiDB-lite"/>
    </source>
</evidence>
<evidence type="ECO:0000256" key="2">
    <source>
        <dbReference type="SAM" id="Phobius"/>
    </source>
</evidence>
<gene>
    <name evidence="3" type="primary">exoI</name>
    <name evidence="3" type="ordered locus">SL003B_3027</name>
</gene>
<feature type="region of interest" description="Disordered" evidence="1">
    <location>
        <begin position="237"/>
        <end position="261"/>
    </location>
</feature>
<dbReference type="STRING" id="991905.SL003B_3027"/>
<sequence length="261" mass="28256">MYRSVSRRLGRTATRVYLVLFVVVAAGNAVSFAFHDRLKSDLGAVSRHVAALWSREPAPEPAARLKPRYEAPPQRLTAPPLPPFARFEPQLALEPPYAVTAADAFTAGDVRIRLAFIDGLAAADLCLNVGLTRFPCGLMGRASMQNLVSNAPLTCRPVFYDEGDLRHACTLQGTDIAAHQVAAGFARPDHLGRLHLDRLAEAAAASRRGAWNGNWAVLSEDAMRRDETLLHRLDALKTSHRPTAPDAPADAANDPLGNDAQ</sequence>
<keyword evidence="4" id="KW-1185">Reference proteome</keyword>
<dbReference type="OrthoDB" id="8163959at2"/>
<dbReference type="KEGG" id="pgv:SL003B_3027"/>